<dbReference type="SUPFAM" id="SSF54523">
    <property type="entry name" value="Pili subunits"/>
    <property type="match status" value="1"/>
</dbReference>
<evidence type="ECO:0000256" key="1">
    <source>
        <dbReference type="ARBA" id="ARBA00004241"/>
    </source>
</evidence>
<protein>
    <submittedName>
        <fullName evidence="3">Prepilin-type N-terminal cleavage/methylation domain</fullName>
    </submittedName>
</protein>
<evidence type="ECO:0000313" key="3">
    <source>
        <dbReference type="EMBL" id="RKO61995.1"/>
    </source>
</evidence>
<dbReference type="PIRSF" id="PIRSF021292">
    <property type="entry name" value="Competence_ComGD"/>
    <property type="match status" value="1"/>
</dbReference>
<keyword evidence="2" id="KW-0178">Competence</keyword>
<dbReference type="NCBIfam" id="TIGR02532">
    <property type="entry name" value="IV_pilin_GFxxxE"/>
    <property type="match status" value="1"/>
</dbReference>
<dbReference type="GO" id="GO:0009986">
    <property type="term" value="C:cell surface"/>
    <property type="evidence" value="ECO:0007669"/>
    <property type="project" value="UniProtKB-SubCell"/>
</dbReference>
<proteinExistence type="predicted"/>
<dbReference type="NCBIfam" id="NF040982">
    <property type="entry name" value="ComGD"/>
    <property type="match status" value="1"/>
</dbReference>
<dbReference type="Proteomes" id="UP000286235">
    <property type="component" value="Unassembled WGS sequence"/>
</dbReference>
<evidence type="ECO:0000313" key="4">
    <source>
        <dbReference type="Proteomes" id="UP000286235"/>
    </source>
</evidence>
<dbReference type="GO" id="GO:0030420">
    <property type="term" value="P:establishment of competence for transformation"/>
    <property type="evidence" value="ECO:0007669"/>
    <property type="project" value="UniProtKB-KW"/>
</dbReference>
<dbReference type="InterPro" id="IPR045584">
    <property type="entry name" value="Pilin-like"/>
</dbReference>
<dbReference type="AlphaFoldDB" id="A0A420VEM1"/>
<keyword evidence="4" id="KW-1185">Reference proteome</keyword>
<dbReference type="PROSITE" id="PS00409">
    <property type="entry name" value="PROKAR_NTER_METHYL"/>
    <property type="match status" value="1"/>
</dbReference>
<name>A0A420VEM1_9BACI</name>
<dbReference type="EMBL" id="AZRV01000023">
    <property type="protein sequence ID" value="RKO61995.1"/>
    <property type="molecule type" value="Genomic_DNA"/>
</dbReference>
<dbReference type="InterPro" id="IPR012902">
    <property type="entry name" value="N_methyl_site"/>
</dbReference>
<gene>
    <name evidence="3" type="ORF">Cdeb_00727</name>
</gene>
<comment type="subcellular location">
    <subcellularLocation>
        <location evidence="1">Cell surface</location>
    </subcellularLocation>
</comment>
<evidence type="ECO:0000256" key="2">
    <source>
        <dbReference type="ARBA" id="ARBA00023287"/>
    </source>
</evidence>
<comment type="caution">
    <text evidence="3">The sequence shown here is derived from an EMBL/GenBank/DDBJ whole genome shotgun (WGS) entry which is preliminary data.</text>
</comment>
<dbReference type="RefSeq" id="WP_183041568.1">
    <property type="nucleotide sequence ID" value="NZ_AZRV01000023.1"/>
</dbReference>
<accession>A0A420VEM1</accession>
<organism evidence="3 4">
    <name type="scientific">Caldibacillus debilis GB1</name>
    <dbReference type="NCBI Taxonomy" id="1339248"/>
    <lineage>
        <taxon>Bacteria</taxon>
        <taxon>Bacillati</taxon>
        <taxon>Bacillota</taxon>
        <taxon>Bacilli</taxon>
        <taxon>Bacillales</taxon>
        <taxon>Bacillaceae</taxon>
        <taxon>Caldibacillus</taxon>
    </lineage>
</organism>
<dbReference type="Pfam" id="PF07963">
    <property type="entry name" value="N_methyl"/>
    <property type="match status" value="1"/>
</dbReference>
<dbReference type="InterPro" id="IPR016785">
    <property type="entry name" value="ComGD"/>
</dbReference>
<sequence>MTEKWKSAANRGGGLFSAPCRFGGAGFTLLETLIVLFIFGIVTAIAPPALFPLEKKLETVHFLQGMEEDLFRAQQHAINRKVPVAFQYKWRERGYELNAEDGSFFLYRPLPDGVEIEPGNMGDFRFLPNGNISRFGYMYIHAGGRSYRIFFSIGRGRMEVYEDD</sequence>
<reference evidence="3 4" key="1">
    <citation type="submission" date="2013-12" db="EMBL/GenBank/DDBJ databases">
        <title>Genome and proteome characterization of Caldibacillus debilis GB1 derived from a cellulolytic aero-tolerant co-culture.</title>
        <authorList>
            <person name="Wushke S.T."/>
            <person name="Zhang X."/>
            <person name="Fristensky B."/>
            <person name="Wilkins J.A."/>
            <person name="Levin D.B."/>
            <person name="Sparling R."/>
        </authorList>
    </citation>
    <scope>NUCLEOTIDE SEQUENCE [LARGE SCALE GENOMIC DNA]</scope>
    <source>
        <strain evidence="3 4">GB1</strain>
    </source>
</reference>